<dbReference type="Proteomes" id="UP000595448">
    <property type="component" value="Chromosome"/>
</dbReference>
<dbReference type="InterPro" id="IPR042257">
    <property type="entry name" value="DGOK_C"/>
</dbReference>
<sequence length="296" mass="31015">MAMEAAFIGIDWGTTNLRAWLLTAEGQSLEARSSARGMSGLDPADFASTLEGILQGWPTDLPVLACGMVGARQGWIEAPYVSLPAAPPSLGDRLILAPASRRVLIVPGIAARDPQGRLADVARGEETQAIGAAAPGPGLLVCPGTHSKWIRTDGPRILDLQTFMTGELYGLLSSQSVLRHAIGSKAQPGDAFRQGVEDMLQGRPLAEALFSVRVQSLDGRLATIDAASRLSGLLIGAEVAAGMARFGFSPVRLVGNPELTSLYASALAQAGYQAVEVIDGDQAVCRGLAHIWNARP</sequence>
<dbReference type="InterPro" id="IPR043129">
    <property type="entry name" value="ATPase_NBD"/>
</dbReference>
<reference evidence="1 2" key="1">
    <citation type="submission" date="2021-01" db="EMBL/GenBank/DDBJ databases">
        <title>Brevundimonas vitis sp. nov., an bacterium isolated from grape (Vitis vinifera).</title>
        <authorList>
            <person name="Jiang L."/>
            <person name="Lee J."/>
        </authorList>
    </citation>
    <scope>NUCLEOTIDE SEQUENCE [LARGE SCALE GENOMIC DNA]</scope>
    <source>
        <strain evidence="1 2">GRTSA-9</strain>
    </source>
</reference>
<evidence type="ECO:0000313" key="1">
    <source>
        <dbReference type="EMBL" id="QQQ18801.1"/>
    </source>
</evidence>
<organism evidence="1 2">
    <name type="scientific">Brevundimonas vitisensis</name>
    <dbReference type="NCBI Taxonomy" id="2800818"/>
    <lineage>
        <taxon>Bacteria</taxon>
        <taxon>Pseudomonadati</taxon>
        <taxon>Pseudomonadota</taxon>
        <taxon>Alphaproteobacteria</taxon>
        <taxon>Caulobacterales</taxon>
        <taxon>Caulobacteraceae</taxon>
        <taxon>Brevundimonas</taxon>
    </lineage>
</organism>
<proteinExistence type="predicted"/>
<dbReference type="RefSeq" id="WP_201103155.1">
    <property type="nucleotide sequence ID" value="NZ_CP067977.1"/>
</dbReference>
<accession>A0ABX7BNI1</accession>
<name>A0ABX7BNI1_9CAUL</name>
<dbReference type="InterPro" id="IPR007729">
    <property type="entry name" value="DGOK"/>
</dbReference>
<dbReference type="EMBL" id="CP067977">
    <property type="protein sequence ID" value="QQQ18801.1"/>
    <property type="molecule type" value="Genomic_DNA"/>
</dbReference>
<dbReference type="Pfam" id="PF05035">
    <property type="entry name" value="DGOK"/>
    <property type="match status" value="1"/>
</dbReference>
<dbReference type="SUPFAM" id="SSF53067">
    <property type="entry name" value="Actin-like ATPase domain"/>
    <property type="match status" value="1"/>
</dbReference>
<gene>
    <name evidence="1" type="ORF">JIP62_01225</name>
</gene>
<dbReference type="Gene3D" id="3.30.420.310">
    <property type="entry name" value="2-keto-3-deoxy-galactonokinase, C-terminal domain"/>
    <property type="match status" value="1"/>
</dbReference>
<dbReference type="InterPro" id="IPR042258">
    <property type="entry name" value="DGOK_N"/>
</dbReference>
<dbReference type="Gene3D" id="3.30.420.300">
    <property type="entry name" value="2-keto-3-deoxy-galactonokinase, substrate binding domain"/>
    <property type="match status" value="1"/>
</dbReference>
<protein>
    <submittedName>
        <fullName evidence="1">2-dehydro-3-deoxygalactonokinase</fullName>
    </submittedName>
</protein>
<keyword evidence="2" id="KW-1185">Reference proteome</keyword>
<evidence type="ECO:0000313" key="2">
    <source>
        <dbReference type="Proteomes" id="UP000595448"/>
    </source>
</evidence>